<evidence type="ECO:0000259" key="1">
    <source>
        <dbReference type="Pfam" id="PF13307"/>
    </source>
</evidence>
<organism evidence="2">
    <name type="scientific">marine sediment metagenome</name>
    <dbReference type="NCBI Taxonomy" id="412755"/>
    <lineage>
        <taxon>unclassified sequences</taxon>
        <taxon>metagenomes</taxon>
        <taxon>ecological metagenomes</taxon>
    </lineage>
</organism>
<evidence type="ECO:0000313" key="2">
    <source>
        <dbReference type="EMBL" id="GAG38610.1"/>
    </source>
</evidence>
<comment type="caution">
    <text evidence="2">The sequence shown here is derived from an EMBL/GenBank/DDBJ whole genome shotgun (WGS) entry which is preliminary data.</text>
</comment>
<feature type="non-terminal residue" evidence="2">
    <location>
        <position position="247"/>
    </location>
</feature>
<dbReference type="Gene3D" id="3.40.50.300">
    <property type="entry name" value="P-loop containing nucleotide triphosphate hydrolases"/>
    <property type="match status" value="1"/>
</dbReference>
<feature type="domain" description="ATP-dependent helicase C-terminal" evidence="1">
    <location>
        <begin position="147"/>
        <end position="240"/>
    </location>
</feature>
<accession>X0X6F1</accession>
<gene>
    <name evidence="2" type="ORF">S01H1_69262</name>
</gene>
<name>X0X6F1_9ZZZZ</name>
<protein>
    <recommendedName>
        <fullName evidence="1">ATP-dependent helicase C-terminal domain-containing protein</fullName>
    </recommendedName>
</protein>
<dbReference type="GO" id="GO:0004386">
    <property type="term" value="F:helicase activity"/>
    <property type="evidence" value="ECO:0007669"/>
    <property type="project" value="InterPro"/>
</dbReference>
<dbReference type="GO" id="GO:0006139">
    <property type="term" value="P:nucleobase-containing compound metabolic process"/>
    <property type="evidence" value="ECO:0007669"/>
    <property type="project" value="InterPro"/>
</dbReference>
<dbReference type="AlphaFoldDB" id="X0X6F1"/>
<reference evidence="2" key="1">
    <citation type="journal article" date="2014" name="Front. Microbiol.">
        <title>High frequency of phylogenetically diverse reductive dehalogenase-homologous genes in deep subseafloor sedimentary metagenomes.</title>
        <authorList>
            <person name="Kawai M."/>
            <person name="Futagami T."/>
            <person name="Toyoda A."/>
            <person name="Takaki Y."/>
            <person name="Nishi S."/>
            <person name="Hori S."/>
            <person name="Arai W."/>
            <person name="Tsubouchi T."/>
            <person name="Morono Y."/>
            <person name="Uchiyama I."/>
            <person name="Ito T."/>
            <person name="Fujiyama A."/>
            <person name="Inagaki F."/>
            <person name="Takami H."/>
        </authorList>
    </citation>
    <scope>NUCLEOTIDE SEQUENCE</scope>
    <source>
        <strain evidence="2">Expedition CK06-06</strain>
    </source>
</reference>
<feature type="non-terminal residue" evidence="2">
    <location>
        <position position="1"/>
    </location>
</feature>
<dbReference type="Pfam" id="PF13307">
    <property type="entry name" value="Helicase_C_2"/>
    <property type="match status" value="1"/>
</dbReference>
<proteinExistence type="predicted"/>
<dbReference type="InterPro" id="IPR006555">
    <property type="entry name" value="ATP-dep_Helicase_C"/>
</dbReference>
<dbReference type="GO" id="GO:0016818">
    <property type="term" value="F:hydrolase activity, acting on acid anhydrides, in phosphorus-containing anhydrides"/>
    <property type="evidence" value="ECO:0007669"/>
    <property type="project" value="InterPro"/>
</dbReference>
<dbReference type="GO" id="GO:0005524">
    <property type="term" value="F:ATP binding"/>
    <property type="evidence" value="ECO:0007669"/>
    <property type="project" value="InterPro"/>
</dbReference>
<dbReference type="InterPro" id="IPR027417">
    <property type="entry name" value="P-loop_NTPase"/>
</dbReference>
<sequence>KKTKVFDLLKLFLDSDFMRKAECDEENYCYHCDEVARTFKQFFNETYLSFDKEDEAITARLVTTNLEKRFKELIDKNKAIVLMSGTIHSAQVLKDIFGLKDFKIIEAETKMPGKITKLLTGSEFNCKYSNFKEKRVSREHYLRVLSKCIEKAKKPTLIHVNSFRDLPTQEEAERYNLDIMTREKIYKMQSEDKTGNMVKMFKDGKIDLLFSTKCNRGVDFPGETCNSIILTKYPYPNISSLFWRILK</sequence>
<dbReference type="EMBL" id="BARS01045975">
    <property type="protein sequence ID" value="GAG38610.1"/>
    <property type="molecule type" value="Genomic_DNA"/>
</dbReference>
<dbReference type="GO" id="GO:0003676">
    <property type="term" value="F:nucleic acid binding"/>
    <property type="evidence" value="ECO:0007669"/>
    <property type="project" value="InterPro"/>
</dbReference>